<dbReference type="EC" id="2.3.2.27" evidence="2"/>
<comment type="PTM">
    <text evidence="6">Ubiquitinated in the presence of host E1 ubiquitin-activating enzyme, E2 ubiquitin-conjugating enzyme and ubiquitin.</text>
</comment>
<dbReference type="GO" id="GO:0061630">
    <property type="term" value="F:ubiquitin protein ligase activity"/>
    <property type="evidence" value="ECO:0007669"/>
    <property type="project" value="UniProtKB-EC"/>
</dbReference>
<evidence type="ECO:0000256" key="4">
    <source>
        <dbReference type="ARBA" id="ARBA00022737"/>
    </source>
</evidence>
<dbReference type="SUPFAM" id="SSF52058">
    <property type="entry name" value="L domain-like"/>
    <property type="match status" value="1"/>
</dbReference>
<feature type="active site" description="Glycyl thioester intermediate" evidence="6">
    <location>
        <position position="1789"/>
    </location>
</feature>
<evidence type="ECO:0000256" key="1">
    <source>
        <dbReference type="ARBA" id="ARBA00000900"/>
    </source>
</evidence>
<keyword evidence="6" id="KW-0832">Ubl conjugation</keyword>
<feature type="region of interest" description="Disordered" evidence="7">
    <location>
        <begin position="1"/>
        <end position="20"/>
    </location>
</feature>
<evidence type="ECO:0000256" key="6">
    <source>
        <dbReference type="PROSITE-ProRule" id="PRU01398"/>
    </source>
</evidence>
<keyword evidence="3" id="KW-0433">Leucine-rich repeat</keyword>
<dbReference type="InterPro" id="IPR001611">
    <property type="entry name" value="Leu-rich_rpt"/>
</dbReference>
<dbReference type="Proteomes" id="UP000192815">
    <property type="component" value="Unassembled WGS sequence"/>
</dbReference>
<dbReference type="InterPro" id="IPR003591">
    <property type="entry name" value="Leu-rich_rpt_typical-subtyp"/>
</dbReference>
<feature type="compositionally biased region" description="Low complexity" evidence="7">
    <location>
        <begin position="1687"/>
        <end position="1697"/>
    </location>
</feature>
<reference evidence="10" key="1">
    <citation type="submission" date="2017-02" db="EMBL/GenBank/DDBJ databases">
        <title>Pseudomonas floridae sp. nov., a novel pathogenic bacterial species isolated from tomato.</title>
        <authorList>
            <person name="Timilsina S."/>
            <person name="Vallad G.E."/>
            <person name="Jones J.B."/>
        </authorList>
    </citation>
    <scope>NUCLEOTIDE SEQUENCE [LARGE SCALE GENOMIC DNA]</scope>
    <source>
        <strain evidence="10">GEV388</strain>
    </source>
</reference>
<gene>
    <name evidence="9" type="ORF">BZK31_19030</name>
</gene>
<comment type="caution">
    <text evidence="9">The sequence shown here is derived from an EMBL/GenBank/DDBJ whole genome shotgun (WGS) entry which is preliminary data.</text>
</comment>
<name>A0A1X0N465_9PSED</name>
<dbReference type="InterPro" id="IPR032675">
    <property type="entry name" value="LRR_dom_sf"/>
</dbReference>
<dbReference type="GO" id="GO:0016567">
    <property type="term" value="P:protein ubiquitination"/>
    <property type="evidence" value="ECO:0007669"/>
    <property type="project" value="InterPro"/>
</dbReference>
<evidence type="ECO:0000256" key="3">
    <source>
        <dbReference type="ARBA" id="ARBA00022614"/>
    </source>
</evidence>
<dbReference type="STRING" id="1958950.BZK31_19030"/>
<evidence type="ECO:0000256" key="5">
    <source>
        <dbReference type="ARBA" id="ARBA00023026"/>
    </source>
</evidence>
<keyword evidence="10" id="KW-1185">Reference proteome</keyword>
<keyword evidence="6" id="KW-0833">Ubl conjugation pathway</keyword>
<accession>A0A1X0N465</accession>
<dbReference type="Pfam" id="PF14496">
    <property type="entry name" value="NEL"/>
    <property type="match status" value="1"/>
</dbReference>
<proteinExistence type="inferred from homology"/>
<feature type="domain" description="NEL" evidence="8">
    <location>
        <begin position="1694"/>
        <end position="1984"/>
    </location>
</feature>
<dbReference type="Pfam" id="PF20178">
    <property type="entry name" value="ToxA_N"/>
    <property type="match status" value="1"/>
</dbReference>
<evidence type="ECO:0000256" key="7">
    <source>
        <dbReference type="SAM" id="MobiDB-lite"/>
    </source>
</evidence>
<organism evidence="9 10">
    <name type="scientific">Pseudomonas floridensis</name>
    <dbReference type="NCBI Taxonomy" id="1958950"/>
    <lineage>
        <taxon>Bacteria</taxon>
        <taxon>Pseudomonadati</taxon>
        <taxon>Pseudomonadota</taxon>
        <taxon>Gammaproteobacteria</taxon>
        <taxon>Pseudomonadales</taxon>
        <taxon>Pseudomonadaceae</taxon>
        <taxon>Pseudomonas</taxon>
    </lineage>
</organism>
<dbReference type="PROSITE" id="PS51450">
    <property type="entry name" value="LRR"/>
    <property type="match status" value="2"/>
</dbReference>
<dbReference type="SMART" id="SM00369">
    <property type="entry name" value="LRR_TYP"/>
    <property type="match status" value="4"/>
</dbReference>
<keyword evidence="6" id="KW-0964">Secreted</keyword>
<keyword evidence="5" id="KW-0843">Virulence</keyword>
<dbReference type="EMBL" id="MUIO01000076">
    <property type="protein sequence ID" value="ORC57629.1"/>
    <property type="molecule type" value="Genomic_DNA"/>
</dbReference>
<protein>
    <recommendedName>
        <fullName evidence="2">RING-type E3 ubiquitin transferase</fullName>
        <ecNumber evidence="2">2.3.2.27</ecNumber>
    </recommendedName>
</protein>
<evidence type="ECO:0000313" key="10">
    <source>
        <dbReference type="Proteomes" id="UP000192815"/>
    </source>
</evidence>
<evidence type="ECO:0000259" key="8">
    <source>
        <dbReference type="PROSITE" id="PS52053"/>
    </source>
</evidence>
<dbReference type="PANTHER" id="PTHR45617:SF169">
    <property type="entry name" value="LRRCT DOMAIN-CONTAINING PROTEIN"/>
    <property type="match status" value="1"/>
</dbReference>
<evidence type="ECO:0000313" key="9">
    <source>
        <dbReference type="EMBL" id="ORC57629.1"/>
    </source>
</evidence>
<feature type="region of interest" description="Disordered" evidence="7">
    <location>
        <begin position="1671"/>
        <end position="1702"/>
    </location>
</feature>
<comment type="similarity">
    <text evidence="6">Belongs to the LRR-containing bacterial E3 ligase family.</text>
</comment>
<dbReference type="RefSeq" id="WP_083184479.1">
    <property type="nucleotide sequence ID" value="NZ_CBCRZR010000001.1"/>
</dbReference>
<dbReference type="PANTHER" id="PTHR45617">
    <property type="entry name" value="LEUCINE RICH REPEAT FAMILY PROTEIN"/>
    <property type="match status" value="1"/>
</dbReference>
<dbReference type="InterPro" id="IPR046673">
    <property type="entry name" value="ToxA_N"/>
</dbReference>
<dbReference type="OrthoDB" id="1467561at2"/>
<dbReference type="PROSITE" id="PS52053">
    <property type="entry name" value="NEL"/>
    <property type="match status" value="1"/>
</dbReference>
<sequence>MLDQPSPDTPPIHRHPQLIKDRTPEWLLQAKPVTHAAVRKAADNPPSWLTQARSTQPALVSELQKAYARHRDNERQIRPLLERLVPIETFAQPLLTAALKSRFGMDLDVMNTHLFHASRAVVDQSFMAASKDPLVQANMALKAATRPLLTAALQNFEEWETKTDAMDKDAGTKARIFSSCQIKGPYITGTELDIAPGDFADLCRKLDLGGQYQALLRSILQPPDRPHVPVQDNPKAFMRVETSSIELQLRIAYLKGLIGKPAYDAMLELLAGNRQVMIDDVPVSCTVLKLWDVELTGIFTMGKNRDTASQVEKVVVYIPDDPIAPLKEYESAAAFQNSLRDRMFVSGYQQFFKRFIPARHRNRVMSKLFERLNPTVKKGGVFERQWLEQEEDRNARLDLHESPMTGRLAQTVLERKQVALLDDALFHGVPTASLDQKTAADRLKYFEEKTLEVLNIAAFVVPGLGEIMLAVTAAQLIHEVYEGVESWAHDDRQQAIAYLFDVVENVALLAALGAASTSGPGIAAVQVPEFVNALEPIGLSDGTTRLWKPDLSPFAHDIVLPKNLKPDALGLYHYQGKQWLALEGRTYSVLRGPADNGYVMEHPARPDSYQPQLRHNGAGAWLHELDRPLQMEGLTLFRKLGYTRDVYADLAAERIVRTSGTTESVMRRALANAQRPPALLEDTARRFRLDQEIDGFIERMHANDPDADPSMQLELLSQDPGWPADRTLQLLNADDTVANAFPALTPADAVTSVRVRMDQPDVLQQVLEQLSAAEIRTLMNEEFGAGQISLSSRLKTLRARLAGRGSAIRNRWFDARYQSLKNRLEGSAAQGAQAVGQAFPNLPSPVTDELIRHASPAELSQMSESGRVPLRIAEEARVYQRQIRLARAYEGLYLKSVASADSDCLILHSIEALPGWSPQVGIEVHDGFFGGPLVDRIGNEDAPIRKILVKEGNRYEARDSDDGHLHGLDDLYTALLHALPDAQRAELGFPRTDQGQELAAIVGQRPLPRKTLAPLLNMQPLKPGSKSPMRLADGRLGYPLSGRGNTDWHMTDDSLLDKLRLLEFDDAFPEDILGQLRAIGWDNRIIDHRLNALLDEQQTLRASLDAWSDEVVSLPPMNQAHIDSRVRIHEAILDHWRLNSLPEIGRTRLPLRLQSVSLMDFPARLPDFVYSRVHALRLENISVEPRMPTSIGPVMNLPRQAANSIELGSFLRRFPRTRSLILSSDPAPGAASMWSEFFDLPRQVASALPQLAELGLINQGVLLDQLQLGALRDLTELRVLDLSGNQTSVIPPMNLSWLRLDRLVLERLGLHRWPAWLTELIPDNVRELSVAHNDLTDIPDQILENPRNPTHQTLIDLRGNSLSRYVAIRARINETAPYRSFRFNLDIPPALQAALNMQIQQGADLMEALDQWTQTSGSQTRPSDQTVEARRSIGNVIIDHWRTFSLGQIHTPLRLSDIALADIPPQLPDFFRRQVRYLHLSRVTGTAQELDQLLQRFTELKVLEMRGHVTPLAELPQALLNLRSLSALNLSDQGLIIDQQHIEFFSRLPKLERLELDHNRIGTIDSLTSLNNTALHWLSLNSVGLNAWPRWIDEMIPAPLTTLLLEGNQITEIPDNILANPNSRNAHTEISLLDNPLSDDSMRRARQSERYGRSFTFDMDLTPELRELDEMEGHDSDSPYDSDSSGEESSPSSPTPSRVDTWLVEDDPQSAERRKVWQQVEETGQARNLLDLIGSLRHTADYRNTVTRPQLRQRVWQVLSAAGDDPQLLMTLNGIAEEPLRLFRGNDTCPDGVILEFNQMEVLAFTRQSLQDVVPEQRGATLYRLTTRLYRLSELDAAAREQAGGRDEAEVRLAYRTHWANALDLPVPPAGMLFEAHAAIRPGEFDMALNRVQTGEQGEPLLKFAAQQEYWVAYLREAYADRFQALERTYRSNMTKLTDEFEVRDISLDHPEYEGRMREFESQSKDDEQRLIKELTNLESLQQA</sequence>
<dbReference type="InterPro" id="IPR029487">
    <property type="entry name" value="NEL_dom"/>
</dbReference>
<dbReference type="Gene3D" id="3.80.10.10">
    <property type="entry name" value="Ribonuclease Inhibitor"/>
    <property type="match status" value="2"/>
</dbReference>
<evidence type="ECO:0000256" key="2">
    <source>
        <dbReference type="ARBA" id="ARBA00012483"/>
    </source>
</evidence>
<dbReference type="Gene3D" id="1.20.58.360">
    <property type="entry name" value="Shigella T3SS effector IpaH defines"/>
    <property type="match status" value="1"/>
</dbReference>
<comment type="catalytic activity">
    <reaction evidence="1">
        <text>S-ubiquitinyl-[E2 ubiquitin-conjugating enzyme]-L-cysteine + [acceptor protein]-L-lysine = [E2 ubiquitin-conjugating enzyme]-L-cysteine + N(6)-ubiquitinyl-[acceptor protein]-L-lysine.</text>
        <dbReference type="EC" id="2.3.2.27"/>
    </reaction>
</comment>
<dbReference type="GO" id="GO:0005576">
    <property type="term" value="C:extracellular region"/>
    <property type="evidence" value="ECO:0007669"/>
    <property type="project" value="UniProtKB-UniRule"/>
</dbReference>
<keyword evidence="4" id="KW-0677">Repeat</keyword>
<keyword evidence="6" id="KW-0808">Transferase</keyword>
<keyword evidence="6" id="KW-1035">Host cytoplasm</keyword>